<evidence type="ECO:0000313" key="2">
    <source>
        <dbReference type="Proteomes" id="UP000223913"/>
    </source>
</evidence>
<comment type="caution">
    <text evidence="1">The sequence shown here is derived from an EMBL/GenBank/DDBJ whole genome shotgun (WGS) entry which is preliminary data.</text>
</comment>
<evidence type="ECO:0000313" key="1">
    <source>
        <dbReference type="EMBL" id="PHN07788.1"/>
    </source>
</evidence>
<accession>A0A2D0NH86</accession>
<organism evidence="1 2">
    <name type="scientific">Flavilitoribacter nigricans (strain ATCC 23147 / DSM 23189 / NBRC 102662 / NCIMB 1420 / SS-2)</name>
    <name type="common">Lewinella nigricans</name>
    <dbReference type="NCBI Taxonomy" id="1122177"/>
    <lineage>
        <taxon>Bacteria</taxon>
        <taxon>Pseudomonadati</taxon>
        <taxon>Bacteroidota</taxon>
        <taxon>Saprospiria</taxon>
        <taxon>Saprospirales</taxon>
        <taxon>Lewinellaceae</taxon>
        <taxon>Flavilitoribacter</taxon>
    </lineage>
</organism>
<protein>
    <submittedName>
        <fullName evidence="1">Uncharacterized protein</fullName>
    </submittedName>
</protein>
<reference evidence="1 2" key="1">
    <citation type="submission" date="2017-10" db="EMBL/GenBank/DDBJ databases">
        <title>The draft genome sequence of Lewinella nigricans NBRC 102662.</title>
        <authorList>
            <person name="Wang K."/>
        </authorList>
    </citation>
    <scope>NUCLEOTIDE SEQUENCE [LARGE SCALE GENOMIC DNA]</scope>
    <source>
        <strain evidence="1 2">NBRC 102662</strain>
    </source>
</reference>
<dbReference type="AlphaFoldDB" id="A0A2D0NH86"/>
<keyword evidence="2" id="KW-1185">Reference proteome</keyword>
<dbReference type="EMBL" id="PDUD01000005">
    <property type="protein sequence ID" value="PHN07788.1"/>
    <property type="molecule type" value="Genomic_DNA"/>
</dbReference>
<name>A0A2D0NH86_FLAN2</name>
<proteinExistence type="predicted"/>
<dbReference type="Proteomes" id="UP000223913">
    <property type="component" value="Unassembled WGS sequence"/>
</dbReference>
<gene>
    <name evidence="1" type="ORF">CRP01_04515</name>
</gene>
<sequence>MSNYKSFCFRSTPERLKPSSIGKQMTLMLILGVGLCLQWSCSTGAETSFEKSDRFLQSIENFEDQREISRHGLGHAYFRIDTILQNYDAEQARPLTLAFEEVWTGVLERIGQLKASFDQVNRRSSAYFSMLDEITSGIQDEQLKQRESQLNQQMKKEWEVTLQQAAEKLQAIDELLAGGNDLFKVMLVQSLRASISKEIVALKGITKEAEQLLADLQKLSHEGMKLMA</sequence>